<feature type="transmembrane region" description="Helical" evidence="5">
    <location>
        <begin position="198"/>
        <end position="220"/>
    </location>
</feature>
<dbReference type="PANTHER" id="PTHR43531">
    <property type="entry name" value="PROTEIN ICFG"/>
    <property type="match status" value="1"/>
</dbReference>
<dbReference type="Pfam" id="PF00672">
    <property type="entry name" value="HAMP"/>
    <property type="match status" value="1"/>
</dbReference>
<feature type="domain" description="Methyl-accepting transducer" evidence="6">
    <location>
        <begin position="275"/>
        <end position="497"/>
    </location>
</feature>
<evidence type="ECO:0000259" key="6">
    <source>
        <dbReference type="PROSITE" id="PS50111"/>
    </source>
</evidence>
<dbReference type="InterPro" id="IPR004089">
    <property type="entry name" value="MCPsignal_dom"/>
</dbReference>
<keyword evidence="5" id="KW-0812">Transmembrane</keyword>
<dbReference type="Pfam" id="PF00015">
    <property type="entry name" value="MCPsignal"/>
    <property type="match status" value="1"/>
</dbReference>
<dbReference type="Gene3D" id="1.10.287.950">
    <property type="entry name" value="Methyl-accepting chemotaxis protein"/>
    <property type="match status" value="1"/>
</dbReference>
<dbReference type="InterPro" id="IPR024478">
    <property type="entry name" value="HlyB_4HB_MCP"/>
</dbReference>
<dbReference type="CDD" id="cd06225">
    <property type="entry name" value="HAMP"/>
    <property type="match status" value="1"/>
</dbReference>
<accession>A0AAE3M5G5</accession>
<gene>
    <name evidence="8" type="ORF">OM075_12085</name>
</gene>
<evidence type="ECO:0000256" key="4">
    <source>
        <dbReference type="SAM" id="Coils"/>
    </source>
</evidence>
<keyword evidence="3" id="KW-0807">Transducer</keyword>
<evidence type="ECO:0000313" key="8">
    <source>
        <dbReference type="EMBL" id="MCW3787212.1"/>
    </source>
</evidence>
<protein>
    <submittedName>
        <fullName evidence="8">HAMP domain-containing methyl-accepting chemotaxis protein</fullName>
    </submittedName>
</protein>
<dbReference type="SMART" id="SM00304">
    <property type="entry name" value="HAMP"/>
    <property type="match status" value="1"/>
</dbReference>
<dbReference type="SMART" id="SM00283">
    <property type="entry name" value="MA"/>
    <property type="match status" value="1"/>
</dbReference>
<dbReference type="PANTHER" id="PTHR43531:SF11">
    <property type="entry name" value="METHYL-ACCEPTING CHEMOTAXIS PROTEIN 3"/>
    <property type="match status" value="1"/>
</dbReference>
<dbReference type="PROSITE" id="PS50885">
    <property type="entry name" value="HAMP"/>
    <property type="match status" value="1"/>
</dbReference>
<keyword evidence="5" id="KW-0472">Membrane</keyword>
<keyword evidence="4" id="KW-0175">Coiled coil</keyword>
<name>A0AAE3M5G5_9BACT</name>
<dbReference type="AlphaFoldDB" id="A0AAE3M5G5"/>
<dbReference type="SUPFAM" id="SSF58104">
    <property type="entry name" value="Methyl-accepting chemotaxis protein (MCP) signaling domain"/>
    <property type="match status" value="1"/>
</dbReference>
<evidence type="ECO:0000256" key="2">
    <source>
        <dbReference type="ARBA" id="ARBA00029447"/>
    </source>
</evidence>
<evidence type="ECO:0000256" key="3">
    <source>
        <dbReference type="PROSITE-ProRule" id="PRU00284"/>
    </source>
</evidence>
<evidence type="ECO:0000259" key="7">
    <source>
        <dbReference type="PROSITE" id="PS50885"/>
    </source>
</evidence>
<keyword evidence="1" id="KW-0145">Chemotaxis</keyword>
<dbReference type="GO" id="GO:0004888">
    <property type="term" value="F:transmembrane signaling receptor activity"/>
    <property type="evidence" value="ECO:0007669"/>
    <property type="project" value="InterPro"/>
</dbReference>
<reference evidence="8" key="1">
    <citation type="submission" date="2022-10" db="EMBL/GenBank/DDBJ databases">
        <authorList>
            <person name="Yu W.X."/>
        </authorList>
    </citation>
    <scope>NUCLEOTIDE SEQUENCE</scope>
    <source>
        <strain evidence="8">AAT</strain>
    </source>
</reference>
<evidence type="ECO:0000313" key="9">
    <source>
        <dbReference type="Proteomes" id="UP001209229"/>
    </source>
</evidence>
<keyword evidence="5" id="KW-1133">Transmembrane helix</keyword>
<feature type="domain" description="HAMP" evidence="7">
    <location>
        <begin position="222"/>
        <end position="277"/>
    </location>
</feature>
<dbReference type="RefSeq" id="WP_301190776.1">
    <property type="nucleotide sequence ID" value="NZ_JAPDPJ010000025.1"/>
</dbReference>
<dbReference type="PROSITE" id="PS50111">
    <property type="entry name" value="CHEMOTAXIS_TRANSDUC_2"/>
    <property type="match status" value="1"/>
</dbReference>
<evidence type="ECO:0000256" key="5">
    <source>
        <dbReference type="SAM" id="Phobius"/>
    </source>
</evidence>
<comment type="caution">
    <text evidence="8">The sequence shown here is derived from an EMBL/GenBank/DDBJ whole genome shotgun (WGS) entry which is preliminary data.</text>
</comment>
<dbReference type="EMBL" id="JAPDPJ010000025">
    <property type="protein sequence ID" value="MCW3787212.1"/>
    <property type="molecule type" value="Genomic_DNA"/>
</dbReference>
<dbReference type="Proteomes" id="UP001209229">
    <property type="component" value="Unassembled WGS sequence"/>
</dbReference>
<dbReference type="InterPro" id="IPR051310">
    <property type="entry name" value="MCP_chemotaxis"/>
</dbReference>
<evidence type="ECO:0000256" key="1">
    <source>
        <dbReference type="ARBA" id="ARBA00022500"/>
    </source>
</evidence>
<keyword evidence="9" id="KW-1185">Reference proteome</keyword>
<dbReference type="InterPro" id="IPR003660">
    <property type="entry name" value="HAMP_dom"/>
</dbReference>
<organism evidence="8 9">
    <name type="scientific">Plebeiibacterium sediminum</name>
    <dbReference type="NCBI Taxonomy" id="2992112"/>
    <lineage>
        <taxon>Bacteria</taxon>
        <taxon>Pseudomonadati</taxon>
        <taxon>Bacteroidota</taxon>
        <taxon>Bacteroidia</taxon>
        <taxon>Marinilabiliales</taxon>
        <taxon>Marinilabiliaceae</taxon>
        <taxon>Plebeiibacterium</taxon>
    </lineage>
</organism>
<dbReference type="GO" id="GO:0007165">
    <property type="term" value="P:signal transduction"/>
    <property type="evidence" value="ECO:0007669"/>
    <property type="project" value="UniProtKB-KW"/>
</dbReference>
<comment type="similarity">
    <text evidence="2">Belongs to the methyl-accepting chemotaxis (MCP) protein family.</text>
</comment>
<feature type="coiled-coil region" evidence="4">
    <location>
        <begin position="286"/>
        <end position="314"/>
    </location>
</feature>
<dbReference type="GO" id="GO:0005886">
    <property type="term" value="C:plasma membrane"/>
    <property type="evidence" value="ECO:0007669"/>
    <property type="project" value="TreeGrafter"/>
</dbReference>
<dbReference type="PRINTS" id="PR00260">
    <property type="entry name" value="CHEMTRNSDUCR"/>
</dbReference>
<sequence>MKFIDNLEIGKRLTLQLILIIVLISLGFGYTLTKTQTIKRYLTAIYSEDLVSMQFLLEADRDAYQSSLAIGQLLVFDSLNEDHEKSLEEKYLSDAKENLDQVKQRFDKFLETSKSAKFKENEALVKLFYSSYDEVTKLESEIESYILSDDFIDAQDVYFGSFTQHFEEMRGAMDTFTGITQTAADLSYENSIDVSNQILYNSIIIILIVILIVAAGAIIITRSISRPLYKAVDVLAVVSKGDLSVELEESLVERKDELGVLSRSIASMLSGLKQVVETISNNSTQIASASQQLRTSAEQMAQAANEQAASVEEVSSTMEEMSSNIAQNSGNAQETKAISNASAHGIQGVVDAAKISLESLTEISEKISVINDIAMQTNILALNAAVEAARAGEHGRGFAVVAAEVRKLAERSKMAANEIIASSDNSLKLTQNAGLELQQILPDIHKTAQLVDEISSASLEQNEGAGQVNESVQQLNSITQQNASTSEQLSSSADELAAQAEALISAVSYFKISKE</sequence>
<dbReference type="Pfam" id="PF12729">
    <property type="entry name" value="4HB_MCP_1"/>
    <property type="match status" value="1"/>
</dbReference>
<proteinExistence type="inferred from homology"/>
<dbReference type="GO" id="GO:0006935">
    <property type="term" value="P:chemotaxis"/>
    <property type="evidence" value="ECO:0007669"/>
    <property type="project" value="UniProtKB-KW"/>
</dbReference>
<dbReference type="InterPro" id="IPR004090">
    <property type="entry name" value="Chemotax_Me-accpt_rcpt"/>
</dbReference>